<sequence length="23" mass="2755">MYSKGWLFGYFDRNCRAQGIVRS</sequence>
<reference evidence="1" key="2">
    <citation type="journal article" date="2015" name="Data Brief">
        <title>Shoot transcriptome of the giant reed, Arundo donax.</title>
        <authorList>
            <person name="Barrero R.A."/>
            <person name="Guerrero F.D."/>
            <person name="Moolhuijzen P."/>
            <person name="Goolsby J.A."/>
            <person name="Tidwell J."/>
            <person name="Bellgard S.E."/>
            <person name="Bellgard M.I."/>
        </authorList>
    </citation>
    <scope>NUCLEOTIDE SEQUENCE</scope>
    <source>
        <tissue evidence="1">Shoot tissue taken approximately 20 cm above the soil surface</tissue>
    </source>
</reference>
<organism evidence="1">
    <name type="scientific">Arundo donax</name>
    <name type="common">Giant reed</name>
    <name type="synonym">Donax arundinaceus</name>
    <dbReference type="NCBI Taxonomy" id="35708"/>
    <lineage>
        <taxon>Eukaryota</taxon>
        <taxon>Viridiplantae</taxon>
        <taxon>Streptophyta</taxon>
        <taxon>Embryophyta</taxon>
        <taxon>Tracheophyta</taxon>
        <taxon>Spermatophyta</taxon>
        <taxon>Magnoliopsida</taxon>
        <taxon>Liliopsida</taxon>
        <taxon>Poales</taxon>
        <taxon>Poaceae</taxon>
        <taxon>PACMAD clade</taxon>
        <taxon>Arundinoideae</taxon>
        <taxon>Arundineae</taxon>
        <taxon>Arundo</taxon>
    </lineage>
</organism>
<dbReference type="AlphaFoldDB" id="A0A0A9AEX2"/>
<name>A0A0A9AEX2_ARUDO</name>
<protein>
    <submittedName>
        <fullName evidence="1">Uncharacterized protein</fullName>
    </submittedName>
</protein>
<accession>A0A0A9AEX2</accession>
<dbReference type="EMBL" id="GBRH01248224">
    <property type="protein sequence ID" value="JAD49671.1"/>
    <property type="molecule type" value="Transcribed_RNA"/>
</dbReference>
<reference evidence="1" key="1">
    <citation type="submission" date="2014-09" db="EMBL/GenBank/DDBJ databases">
        <authorList>
            <person name="Magalhaes I.L.F."/>
            <person name="Oliveira U."/>
            <person name="Santos F.R."/>
            <person name="Vidigal T.H.D.A."/>
            <person name="Brescovit A.D."/>
            <person name="Santos A.J."/>
        </authorList>
    </citation>
    <scope>NUCLEOTIDE SEQUENCE</scope>
    <source>
        <tissue evidence="1">Shoot tissue taken approximately 20 cm above the soil surface</tissue>
    </source>
</reference>
<proteinExistence type="predicted"/>
<evidence type="ECO:0000313" key="1">
    <source>
        <dbReference type="EMBL" id="JAD49671.1"/>
    </source>
</evidence>